<dbReference type="OrthoDB" id="5431381at2759"/>
<feature type="coiled-coil region" evidence="4">
    <location>
        <begin position="85"/>
        <end position="112"/>
    </location>
</feature>
<keyword evidence="8" id="KW-1185">Reference proteome</keyword>
<keyword evidence="3" id="KW-0539">Nucleus</keyword>
<dbReference type="CDD" id="cd00067">
    <property type="entry name" value="GAL4"/>
    <property type="match status" value="1"/>
</dbReference>
<dbReference type="GO" id="GO:0003677">
    <property type="term" value="F:DNA binding"/>
    <property type="evidence" value="ECO:0007669"/>
    <property type="project" value="InterPro"/>
</dbReference>
<sequence length="850" mass="94976">MTQPVDISEFTSVFRARANINDKRKANKRNRQVLSCTSCRYRKLKCDRQHPCSACSKRDEGTLCTFNPTGGGLGSFGGVAKPGDSKTMETKRADVQAKLQKLEELVQNLMQSGELEIKADKVPNRDKNVGIFNGSISNGQKSRHSKSNDEKQQQSLAPQASPPVLMSYSQLGGYAGGTHWAAVLDQINCVKESLEEDFEQSDLSPDPLTDDSIESDDEVGLVFATDSRRLTLQEAVNTLPPPPVIGKLIQFYYSSKFSQALFIHATKFRREYEEFLRNPLSQSLTWVSLLCSVLCLGATVAVRSGKFAALELHDVNPKKFSRVARQCLTAGQHTKSQPYVIEALLLHLFCKLQANSEADVRLWAFSGSVIRIAQRMGYHRDPMQLKNFTPFEVEMRRRTWFWVATLDLLLSFQHGVPTIIHDGQTDTLAPSNYEDTDFDEDTVVMPPPRPQTEFTNMLYYSFKTRMTSVFRKVVHGILSVKVPEYEETLKLDRELRDTYLDVPPVLRMGDSIRGFSFSESPHQIIQRLVLELSYHKCLCVLHRTYLAYEKDNPRYEYSRERCRESAMRALQLQSDAYDESQPGGRLWHDGALLPTMTLNDFLLACMVLCLDLSEKKKRDAQRSTKCIAALERCYKIWKEQPNASRETQRATAVLSTMLTRILGPGFTLHRTGAVNLPASDFAYSSAYPPNLSGLNPGIIPAHPAGVVTAGESLIGAQVMRDFTSSMSVSSVEGRNILATPGVDMPNIYQQTGISPMLLYENVDTSYPIDPFSEIDGFEHIDFDTLMGDGGNVDWTLVDRFIFDTGKLANIAPPMSPTTLSALLNMDVELESTGQQNNSTSSAPSSLASAD</sequence>
<dbReference type="Proteomes" id="UP000024837">
    <property type="component" value="Unassembled WGS sequence"/>
</dbReference>
<keyword evidence="2" id="KW-0479">Metal-binding</keyword>
<feature type="region of interest" description="Disordered" evidence="5">
    <location>
        <begin position="129"/>
        <end position="163"/>
    </location>
</feature>
<dbReference type="InterPro" id="IPR036864">
    <property type="entry name" value="Zn2-C6_fun-type_DNA-bd_sf"/>
</dbReference>
<dbReference type="PANTHER" id="PTHR31001:SF49">
    <property type="entry name" value="ZN(II)2CYS6 TRANSCRIPTION FACTOR (EUROFUNG)"/>
    <property type="match status" value="1"/>
</dbReference>
<dbReference type="GO" id="GO:0000981">
    <property type="term" value="F:DNA-binding transcription factor activity, RNA polymerase II-specific"/>
    <property type="evidence" value="ECO:0007669"/>
    <property type="project" value="InterPro"/>
</dbReference>
<accession>W7HUJ6</accession>
<gene>
    <name evidence="7" type="ORF">DRE_03538</name>
</gene>
<dbReference type="PANTHER" id="PTHR31001">
    <property type="entry name" value="UNCHARACTERIZED TRANSCRIPTIONAL REGULATORY PROTEIN"/>
    <property type="match status" value="1"/>
</dbReference>
<feature type="domain" description="Zn(2)-C6 fungal-type" evidence="6">
    <location>
        <begin position="35"/>
        <end position="66"/>
    </location>
</feature>
<evidence type="ECO:0000256" key="1">
    <source>
        <dbReference type="ARBA" id="ARBA00004123"/>
    </source>
</evidence>
<dbReference type="Pfam" id="PF00172">
    <property type="entry name" value="Zn_clus"/>
    <property type="match status" value="1"/>
</dbReference>
<name>W7HUJ6_9PEZI</name>
<dbReference type="AlphaFoldDB" id="W7HUJ6"/>
<evidence type="ECO:0000256" key="5">
    <source>
        <dbReference type="SAM" id="MobiDB-lite"/>
    </source>
</evidence>
<keyword evidence="4" id="KW-0175">Coiled coil</keyword>
<dbReference type="Gene3D" id="4.10.240.10">
    <property type="entry name" value="Zn(2)-C6 fungal-type DNA-binding domain"/>
    <property type="match status" value="1"/>
</dbReference>
<dbReference type="Pfam" id="PF04082">
    <property type="entry name" value="Fungal_trans"/>
    <property type="match status" value="1"/>
</dbReference>
<feature type="compositionally biased region" description="Low complexity" evidence="5">
    <location>
        <begin position="153"/>
        <end position="163"/>
    </location>
</feature>
<evidence type="ECO:0000313" key="7">
    <source>
        <dbReference type="EMBL" id="EWC47169.1"/>
    </source>
</evidence>
<dbReference type="CDD" id="cd12148">
    <property type="entry name" value="fungal_TF_MHR"/>
    <property type="match status" value="1"/>
</dbReference>
<dbReference type="InterPro" id="IPR007219">
    <property type="entry name" value="XnlR_reg_dom"/>
</dbReference>
<dbReference type="GO" id="GO:0005634">
    <property type="term" value="C:nucleus"/>
    <property type="evidence" value="ECO:0007669"/>
    <property type="project" value="UniProtKB-SubCell"/>
</dbReference>
<proteinExistence type="predicted"/>
<dbReference type="HOGENOM" id="CLU_007426_4_0_1"/>
<dbReference type="SUPFAM" id="SSF57701">
    <property type="entry name" value="Zn2/Cys6 DNA-binding domain"/>
    <property type="match status" value="1"/>
</dbReference>
<dbReference type="EMBL" id="KI966412">
    <property type="protein sequence ID" value="EWC47169.1"/>
    <property type="molecule type" value="Genomic_DNA"/>
</dbReference>
<feature type="compositionally biased region" description="Low complexity" evidence="5">
    <location>
        <begin position="838"/>
        <end position="850"/>
    </location>
</feature>
<feature type="region of interest" description="Disordered" evidence="5">
    <location>
        <begin position="831"/>
        <end position="850"/>
    </location>
</feature>
<organism evidence="7 8">
    <name type="scientific">Drechslerella stenobrocha 248</name>
    <dbReference type="NCBI Taxonomy" id="1043628"/>
    <lineage>
        <taxon>Eukaryota</taxon>
        <taxon>Fungi</taxon>
        <taxon>Dikarya</taxon>
        <taxon>Ascomycota</taxon>
        <taxon>Pezizomycotina</taxon>
        <taxon>Orbiliomycetes</taxon>
        <taxon>Orbiliales</taxon>
        <taxon>Orbiliaceae</taxon>
        <taxon>Drechslerella</taxon>
    </lineage>
</organism>
<comment type="subcellular location">
    <subcellularLocation>
        <location evidence="1">Nucleus</location>
    </subcellularLocation>
</comment>
<evidence type="ECO:0000256" key="2">
    <source>
        <dbReference type="ARBA" id="ARBA00022723"/>
    </source>
</evidence>
<dbReference type="PROSITE" id="PS00463">
    <property type="entry name" value="ZN2_CY6_FUNGAL_1"/>
    <property type="match status" value="1"/>
</dbReference>
<dbReference type="GO" id="GO:0006351">
    <property type="term" value="P:DNA-templated transcription"/>
    <property type="evidence" value="ECO:0007669"/>
    <property type="project" value="InterPro"/>
</dbReference>
<protein>
    <recommendedName>
        <fullName evidence="6">Zn(2)-C6 fungal-type domain-containing protein</fullName>
    </recommendedName>
</protein>
<evidence type="ECO:0000256" key="3">
    <source>
        <dbReference type="ARBA" id="ARBA00023242"/>
    </source>
</evidence>
<dbReference type="InterPro" id="IPR050613">
    <property type="entry name" value="Sec_Metabolite_Reg"/>
</dbReference>
<dbReference type="GO" id="GO:0008270">
    <property type="term" value="F:zinc ion binding"/>
    <property type="evidence" value="ECO:0007669"/>
    <property type="project" value="InterPro"/>
</dbReference>
<evidence type="ECO:0000313" key="8">
    <source>
        <dbReference type="Proteomes" id="UP000024837"/>
    </source>
</evidence>
<dbReference type="SMART" id="SM00906">
    <property type="entry name" value="Fungal_trans"/>
    <property type="match status" value="1"/>
</dbReference>
<reference evidence="7 8" key="1">
    <citation type="submission" date="2013-05" db="EMBL/GenBank/DDBJ databases">
        <title>Drechslerella stenobrocha genome reveals carnivorous origination and mechanical trapping mechanism of predatory fungi.</title>
        <authorList>
            <person name="Liu X."/>
            <person name="Zhang W."/>
            <person name="Liu K."/>
        </authorList>
    </citation>
    <scope>NUCLEOTIDE SEQUENCE [LARGE SCALE GENOMIC DNA]</scope>
    <source>
        <strain evidence="7 8">248</strain>
    </source>
</reference>
<dbReference type="PROSITE" id="PS50048">
    <property type="entry name" value="ZN2_CY6_FUNGAL_2"/>
    <property type="match status" value="1"/>
</dbReference>
<evidence type="ECO:0000256" key="4">
    <source>
        <dbReference type="SAM" id="Coils"/>
    </source>
</evidence>
<dbReference type="InterPro" id="IPR001138">
    <property type="entry name" value="Zn2Cys6_DnaBD"/>
</dbReference>
<dbReference type="SMART" id="SM00066">
    <property type="entry name" value="GAL4"/>
    <property type="match status" value="1"/>
</dbReference>
<evidence type="ECO:0000259" key="6">
    <source>
        <dbReference type="PROSITE" id="PS50048"/>
    </source>
</evidence>